<dbReference type="PANTHER" id="PTHR10491:SF4">
    <property type="entry name" value="METHIONINE ADENOSYLTRANSFERASE 2 SUBUNIT BETA"/>
    <property type="match status" value="1"/>
</dbReference>
<evidence type="ECO:0000313" key="4">
    <source>
        <dbReference type="EMBL" id="BAJ28986.1"/>
    </source>
</evidence>
<dbReference type="NCBIfam" id="TIGR01214">
    <property type="entry name" value="rmlD"/>
    <property type="match status" value="1"/>
</dbReference>
<comment type="similarity">
    <text evidence="1 2">Belongs to the dTDP-4-dehydrorhamnose reductase family.</text>
</comment>
<protein>
    <recommendedName>
        <fullName evidence="2">dTDP-4-dehydrorhamnose reductase</fullName>
        <ecNumber evidence="2">1.1.1.133</ecNumber>
    </recommendedName>
</protein>
<dbReference type="InterPro" id="IPR005913">
    <property type="entry name" value="dTDP_dehydrorham_reduct"/>
</dbReference>
<dbReference type="GO" id="GO:0019305">
    <property type="term" value="P:dTDP-rhamnose biosynthetic process"/>
    <property type="evidence" value="ECO:0007669"/>
    <property type="project" value="UniProtKB-UniPathway"/>
</dbReference>
<reference evidence="4 5" key="1">
    <citation type="journal article" date="2010" name="DNA Res.">
        <title>Genome sequence of Kitasatospora setae NBRC 14216T: an evolutionary snapshot of the family Streptomycetaceae.</title>
        <authorList>
            <person name="Ichikawa N."/>
            <person name="Oguchi A."/>
            <person name="Ikeda H."/>
            <person name="Ishikawa J."/>
            <person name="Kitani S."/>
            <person name="Watanabe Y."/>
            <person name="Nakamura S."/>
            <person name="Katano Y."/>
            <person name="Kishi E."/>
            <person name="Sasagawa M."/>
            <person name="Ankai A."/>
            <person name="Fukui S."/>
            <person name="Hashimoto Y."/>
            <person name="Kamata S."/>
            <person name="Otoguro M."/>
            <person name="Tanikawa S."/>
            <person name="Nihira T."/>
            <person name="Horinouchi S."/>
            <person name="Ohnishi Y."/>
            <person name="Hayakawa M."/>
            <person name="Kuzuyama T."/>
            <person name="Arisawa A."/>
            <person name="Nomoto F."/>
            <person name="Miura H."/>
            <person name="Takahashi Y."/>
            <person name="Fujita N."/>
        </authorList>
    </citation>
    <scope>NUCLEOTIDE SEQUENCE [LARGE SCALE GENOMIC DNA]</scope>
    <source>
        <strain evidence="5">ATCC 33774 / DSM 43861 / JCM 3304 / KCC A-0304 / NBRC 14216 / KM-6054</strain>
    </source>
</reference>
<dbReference type="Gene3D" id="3.40.50.720">
    <property type="entry name" value="NAD(P)-binding Rossmann-like Domain"/>
    <property type="match status" value="1"/>
</dbReference>
<evidence type="ECO:0000313" key="5">
    <source>
        <dbReference type="Proteomes" id="UP000007076"/>
    </source>
</evidence>
<dbReference type="PATRIC" id="fig|452652.3.peg.3189"/>
<dbReference type="SUPFAM" id="SSF51735">
    <property type="entry name" value="NAD(P)-binding Rossmann-fold domains"/>
    <property type="match status" value="1"/>
</dbReference>
<dbReference type="EC" id="1.1.1.133" evidence="2"/>
<organism evidence="4 5">
    <name type="scientific">Kitasatospora setae (strain ATCC 33774 / DSM 43861 / JCM 3304 / KCC A-0304 / NBRC 14216 / KM-6054)</name>
    <name type="common">Streptomyces setae</name>
    <dbReference type="NCBI Taxonomy" id="452652"/>
    <lineage>
        <taxon>Bacteria</taxon>
        <taxon>Bacillati</taxon>
        <taxon>Actinomycetota</taxon>
        <taxon>Actinomycetes</taxon>
        <taxon>Kitasatosporales</taxon>
        <taxon>Streptomycetaceae</taxon>
        <taxon>Kitasatospora</taxon>
    </lineage>
</organism>
<evidence type="ECO:0000259" key="3">
    <source>
        <dbReference type="Pfam" id="PF04321"/>
    </source>
</evidence>
<accession>E4NCQ5</accession>
<dbReference type="CDD" id="cd05254">
    <property type="entry name" value="dTDP_HR_like_SDR_e"/>
    <property type="match status" value="1"/>
</dbReference>
<comment type="function">
    <text evidence="2">Catalyzes the reduction of dTDP-6-deoxy-L-lyxo-4-hexulose to yield dTDP-L-rhamnose.</text>
</comment>
<dbReference type="GO" id="GO:0005829">
    <property type="term" value="C:cytosol"/>
    <property type="evidence" value="ECO:0007669"/>
    <property type="project" value="TreeGrafter"/>
</dbReference>
<dbReference type="InterPro" id="IPR029903">
    <property type="entry name" value="RmlD-like-bd"/>
</dbReference>
<dbReference type="UniPathway" id="UPA00124"/>
<keyword evidence="2 4" id="KW-0560">Oxidoreductase</keyword>
<name>E4NCQ5_KITSK</name>
<dbReference type="KEGG" id="ksk:KSE_31760"/>
<feature type="domain" description="RmlD-like substrate binding" evidence="3">
    <location>
        <begin position="12"/>
        <end position="288"/>
    </location>
</feature>
<dbReference type="InterPro" id="IPR036291">
    <property type="entry name" value="NAD(P)-bd_dom_sf"/>
</dbReference>
<dbReference type="HOGENOM" id="CLU_045518_1_2_11"/>
<dbReference type="GO" id="GO:0008831">
    <property type="term" value="F:dTDP-4-dehydrorhamnose reductase activity"/>
    <property type="evidence" value="ECO:0007669"/>
    <property type="project" value="UniProtKB-EC"/>
</dbReference>
<dbReference type="Pfam" id="PF04321">
    <property type="entry name" value="RmlD_sub_bind"/>
    <property type="match status" value="1"/>
</dbReference>
<proteinExistence type="inferred from homology"/>
<dbReference type="Proteomes" id="UP000007076">
    <property type="component" value="Chromosome"/>
</dbReference>
<evidence type="ECO:0000256" key="1">
    <source>
        <dbReference type="ARBA" id="ARBA00010944"/>
    </source>
</evidence>
<comment type="pathway">
    <text evidence="2">Carbohydrate biosynthesis; dTDP-L-rhamnose biosynthesis.</text>
</comment>
<gene>
    <name evidence="4" type="primary">rmlD</name>
    <name evidence="4" type="ordered locus">KSE_31760</name>
</gene>
<dbReference type="STRING" id="452652.KSE_31760"/>
<dbReference type="EMBL" id="AP010968">
    <property type="protein sequence ID" value="BAJ28986.1"/>
    <property type="molecule type" value="Genomic_DNA"/>
</dbReference>
<keyword evidence="5" id="KW-1185">Reference proteome</keyword>
<dbReference type="eggNOG" id="COG1091">
    <property type="taxonomic scope" value="Bacteria"/>
</dbReference>
<sequence length="304" mass="31795">MTATPDSPTGRWLVTGAAGMLGRDVLRVLAGAGLEATALTRAELDVTDPDAVLAAVRGHDVVVNCAAWTNVDGAETDEAAATAVNGTGVRHLAAACAATGARLVHVSTDYVFPGDGTEPYAEDAPTAPVNAYGRSKLAGELAVLELLPETGHVVRTAWLYGAGGNNFVATMLRLGAQRDTLDVVDDQHGQPTWTYALAERLVALGRNRQAPAGVYHGTASGRTTWCGLAREAYRLGGLDPERIRPTTSAAFVRPAVRPAFSVLGHARWAEAGLAPLPDWREQLAQALTDPVFTELAAAAGKNSR</sequence>
<dbReference type="PANTHER" id="PTHR10491">
    <property type="entry name" value="DTDP-4-DEHYDRORHAMNOSE REDUCTASE"/>
    <property type="match status" value="1"/>
</dbReference>
<keyword evidence="2" id="KW-0521">NADP</keyword>
<evidence type="ECO:0000256" key="2">
    <source>
        <dbReference type="RuleBase" id="RU364082"/>
    </source>
</evidence>
<dbReference type="AlphaFoldDB" id="E4NCQ5"/>
<dbReference type="Gene3D" id="3.90.25.10">
    <property type="entry name" value="UDP-galactose 4-epimerase, domain 1"/>
    <property type="match status" value="1"/>
</dbReference>